<reference evidence="7" key="1">
    <citation type="submission" date="2018-06" db="EMBL/GenBank/DDBJ databases">
        <authorList>
            <person name="Guldener U."/>
        </authorList>
    </citation>
    <scope>NUCLEOTIDE SEQUENCE [LARGE SCALE GENOMIC DNA]</scope>
    <source>
        <strain evidence="7">UTAD17</strain>
    </source>
</reference>
<keyword evidence="3 5" id="KW-1133">Transmembrane helix</keyword>
<dbReference type="Proteomes" id="UP000262825">
    <property type="component" value="Unassembled WGS sequence"/>
</dbReference>
<evidence type="ECO:0000256" key="5">
    <source>
        <dbReference type="SAM" id="Phobius"/>
    </source>
</evidence>
<name>A0A376B7F0_9ASCO</name>
<feature type="transmembrane region" description="Helical" evidence="5">
    <location>
        <begin position="535"/>
        <end position="559"/>
    </location>
</feature>
<keyword evidence="2 5" id="KW-0812">Transmembrane</keyword>
<organism evidence="6 7">
    <name type="scientific">Saccharomycodes ludwigii</name>
    <dbReference type="NCBI Taxonomy" id="36035"/>
    <lineage>
        <taxon>Eukaryota</taxon>
        <taxon>Fungi</taxon>
        <taxon>Dikarya</taxon>
        <taxon>Ascomycota</taxon>
        <taxon>Saccharomycotina</taxon>
        <taxon>Saccharomycetes</taxon>
        <taxon>Saccharomycodales</taxon>
        <taxon>Saccharomycodaceae</taxon>
        <taxon>Saccharomycodes</taxon>
    </lineage>
</organism>
<dbReference type="PANTHER" id="PTHR21576:SF166">
    <property type="entry name" value="ADR278WP"/>
    <property type="match status" value="1"/>
</dbReference>
<dbReference type="SUPFAM" id="SSF103473">
    <property type="entry name" value="MFS general substrate transporter"/>
    <property type="match status" value="2"/>
</dbReference>
<feature type="transmembrane region" description="Helical" evidence="5">
    <location>
        <begin position="9"/>
        <end position="29"/>
    </location>
</feature>
<feature type="transmembrane region" description="Helical" evidence="5">
    <location>
        <begin position="137"/>
        <end position="157"/>
    </location>
</feature>
<evidence type="ECO:0000256" key="3">
    <source>
        <dbReference type="ARBA" id="ARBA00022989"/>
    </source>
</evidence>
<evidence type="ECO:0000256" key="4">
    <source>
        <dbReference type="ARBA" id="ARBA00023136"/>
    </source>
</evidence>
<feature type="transmembrane region" description="Helical" evidence="5">
    <location>
        <begin position="464"/>
        <end position="481"/>
    </location>
</feature>
<dbReference type="EMBL" id="UFAJ01000346">
    <property type="protein sequence ID" value="SSD60404.1"/>
    <property type="molecule type" value="Genomic_DNA"/>
</dbReference>
<dbReference type="PANTHER" id="PTHR21576">
    <property type="entry name" value="UNCHARACTERIZED NODULIN-LIKE PROTEIN"/>
    <property type="match status" value="1"/>
</dbReference>
<keyword evidence="4 5" id="KW-0472">Membrane</keyword>
<feature type="transmembrane region" description="Helical" evidence="5">
    <location>
        <begin position="387"/>
        <end position="411"/>
    </location>
</feature>
<evidence type="ECO:0008006" key="8">
    <source>
        <dbReference type="Google" id="ProtNLM"/>
    </source>
</evidence>
<feature type="transmembrane region" description="Helical" evidence="5">
    <location>
        <begin position="431"/>
        <end position="452"/>
    </location>
</feature>
<gene>
    <name evidence="6" type="ORF">SCODWIG_02165</name>
</gene>
<feature type="transmembrane region" description="Helical" evidence="5">
    <location>
        <begin position="594"/>
        <end position="616"/>
    </location>
</feature>
<comment type="subcellular location">
    <subcellularLocation>
        <location evidence="1">Membrane</location>
        <topology evidence="1">Multi-pass membrane protein</topology>
    </subcellularLocation>
</comment>
<dbReference type="Gene3D" id="1.20.1250.20">
    <property type="entry name" value="MFS general substrate transporter like domains"/>
    <property type="match status" value="2"/>
</dbReference>
<dbReference type="InterPro" id="IPR036259">
    <property type="entry name" value="MFS_trans_sf"/>
</dbReference>
<feature type="transmembrane region" description="Helical" evidence="5">
    <location>
        <begin position="76"/>
        <end position="96"/>
    </location>
</feature>
<feature type="transmembrane region" description="Helical" evidence="5">
    <location>
        <begin position="501"/>
        <end position="523"/>
    </location>
</feature>
<dbReference type="VEuPathDB" id="FungiDB:SCODWIG_02165"/>
<evidence type="ECO:0000256" key="1">
    <source>
        <dbReference type="ARBA" id="ARBA00004141"/>
    </source>
</evidence>
<dbReference type="GO" id="GO:0000329">
    <property type="term" value="C:fungal-type vacuole membrane"/>
    <property type="evidence" value="ECO:0007669"/>
    <property type="project" value="TreeGrafter"/>
</dbReference>
<evidence type="ECO:0000313" key="6">
    <source>
        <dbReference type="EMBL" id="SSD60404.1"/>
    </source>
</evidence>
<proteinExistence type="predicted"/>
<dbReference type="AlphaFoldDB" id="A0A376B7F0"/>
<accession>A0A376B7F0</accession>
<feature type="transmembrane region" description="Helical" evidence="5">
    <location>
        <begin position="102"/>
        <end position="125"/>
    </location>
</feature>
<dbReference type="OrthoDB" id="410267at2759"/>
<sequence>MVSPNKQQLIACFIGSNLVSLGAGTPYLYSFYAPQLLSRCHIPISQSSTLSFAMTLGSSAMGFLVGLVIDKVGPQLSCFLGTLSTFVAYYILYYCYKNALSQLYLISFALVLVGYGSVCGFYAAVKCCATNFPKHRGTAAAMPVALYALAGMLYSSFCKWYFDGNILNVFQFLMLGCSLMIFVGCFTLKIYENEKLAPTNTIQCQENRSNDGGARALSGNQGKNRSSVYEALVQQPASSANILSSSSSTTSKSTEPILIKSDRSESAIWSKELVGSLAFWGWGKVRDSPLSTPRSSFSFDPQQPTALLPSVEHNTFNVAGSANSGSIHIGGQEGNSLLEVQQQQTELNGNANHISVVTSPKTIQEVHDHSSTRDLPLFQILKSSKFICYYIILATLHGIGQMYIYSVGFIVATQLASHPDYNLNQESIQSLQVSIIALSSFLGRLCAGPLSDMLVKKFRAQRKWCIFLACMLTAWTSIYITHDNSMVHVDVGGSGMGTPEFVSRVSISSVLFGLAFGFTFGTYPATFADAFGTKGFSTIWGLATTGGLFTVKIFSSLFANDLDYNARLGANPDPGNGATNDVCRIGGGCYAHTFRITCIASFSAGLLTLIMIWTKFRIRLAKLRRFRERHSSV</sequence>
<dbReference type="Pfam" id="PF07690">
    <property type="entry name" value="MFS_1"/>
    <property type="match status" value="1"/>
</dbReference>
<dbReference type="InterPro" id="IPR011701">
    <property type="entry name" value="MFS"/>
</dbReference>
<evidence type="ECO:0000256" key="2">
    <source>
        <dbReference type="ARBA" id="ARBA00022692"/>
    </source>
</evidence>
<evidence type="ECO:0000313" key="7">
    <source>
        <dbReference type="Proteomes" id="UP000262825"/>
    </source>
</evidence>
<dbReference type="GO" id="GO:0022857">
    <property type="term" value="F:transmembrane transporter activity"/>
    <property type="evidence" value="ECO:0007669"/>
    <property type="project" value="InterPro"/>
</dbReference>
<protein>
    <recommendedName>
        <fullName evidence="8">Nodulin-like domain-containing protein</fullName>
    </recommendedName>
</protein>
<feature type="transmembrane region" description="Helical" evidence="5">
    <location>
        <begin position="169"/>
        <end position="188"/>
    </location>
</feature>
<keyword evidence="7" id="KW-1185">Reference proteome</keyword>
<feature type="transmembrane region" description="Helical" evidence="5">
    <location>
        <begin position="49"/>
        <end position="69"/>
    </location>
</feature>